<gene>
    <name evidence="1" type="ORF">LCGC14_2748200</name>
</gene>
<accession>A0A0F8Z2H6</accession>
<comment type="caution">
    <text evidence="1">The sequence shown here is derived from an EMBL/GenBank/DDBJ whole genome shotgun (WGS) entry which is preliminary data.</text>
</comment>
<proteinExistence type="predicted"/>
<organism evidence="1">
    <name type="scientific">marine sediment metagenome</name>
    <dbReference type="NCBI Taxonomy" id="412755"/>
    <lineage>
        <taxon>unclassified sequences</taxon>
        <taxon>metagenomes</taxon>
        <taxon>ecological metagenomes</taxon>
    </lineage>
</organism>
<reference evidence="1" key="1">
    <citation type="journal article" date="2015" name="Nature">
        <title>Complex archaea that bridge the gap between prokaryotes and eukaryotes.</title>
        <authorList>
            <person name="Spang A."/>
            <person name="Saw J.H."/>
            <person name="Jorgensen S.L."/>
            <person name="Zaremba-Niedzwiedzka K."/>
            <person name="Martijn J."/>
            <person name="Lind A.E."/>
            <person name="van Eijk R."/>
            <person name="Schleper C."/>
            <person name="Guy L."/>
            <person name="Ettema T.J."/>
        </authorList>
    </citation>
    <scope>NUCLEOTIDE SEQUENCE</scope>
</reference>
<dbReference type="EMBL" id="LAZR01050179">
    <property type="protein sequence ID" value="KKK87942.1"/>
    <property type="molecule type" value="Genomic_DNA"/>
</dbReference>
<protein>
    <submittedName>
        <fullName evidence="1">Uncharacterized protein</fullName>
    </submittedName>
</protein>
<evidence type="ECO:0000313" key="1">
    <source>
        <dbReference type="EMBL" id="KKK87942.1"/>
    </source>
</evidence>
<feature type="non-terminal residue" evidence="1">
    <location>
        <position position="102"/>
    </location>
</feature>
<name>A0A0F8Z2H6_9ZZZZ</name>
<sequence length="102" mass="11260">MSLEELRRKINEADASYLQMVCDSLTDLVLVEGIGILLEKTVAQDKQLVLAAGSGLIEINEDIATLLHSRLAEEVHRGKEALLDSAVESPLKYSWPENIKSI</sequence>
<dbReference type="AlphaFoldDB" id="A0A0F8Z2H6"/>